<evidence type="ECO:0000259" key="5">
    <source>
        <dbReference type="Pfam" id="PF07940"/>
    </source>
</evidence>
<sequence length="556" mass="60895">MTGSWRNRAGKALAVLKAQTPWYWAKLKREPPDRLLYLPSEPWVGDPDLGQRITRGEFTFVRQTFPAGPEIWHPLGASQSWLDWLHGFGWLADLKAFGGDAARDRARDMVGLWLADLGDHWDGQSWRADVTGRRVAALLVHIEWLLAPGGDALRAPLYRSLAMQTRHLSEAVSHAPAGLGRLEAIRGLAYGVVCVPLDEKEATRARSLVESQLDSTLSADIRTDGGHSDRSPSRQLAALRMLIDLRNILRAGGGAVPDSLVLAIDRMAPMVRFFKHGDGGLALFNDSNEEDPVEVRRILDSSETSSKPPNSATQSGFQRAMRGKTVLICDTGVPNIANSAAHAGTLSFELSYERDRLIVNCGAHVPDGSDWRRAQRGTAAHSTLTIADRPSTEIIDGNRLGKGVTHVGVSREESEDGVWLEMTHDGYVVPFALEHRRRLYLAGTGEDLRGEDVLAPVGLERKGAAAEPQKFCIRLHLHPRVQAVLIRDGAAVLLKTSGGAGWRFRASGAELGLSDSIYLGKRGELRRSQQITMTGTTTPDKSTSVKWALQREALKP</sequence>
<evidence type="ECO:0000256" key="4">
    <source>
        <dbReference type="ARBA" id="ARBA00023239"/>
    </source>
</evidence>
<dbReference type="PANTHER" id="PTHR39210:SF1">
    <property type="entry name" value="HEPARIN-SULFATE LYASE"/>
    <property type="match status" value="1"/>
</dbReference>
<gene>
    <name evidence="6" type="ORF">ACFSM5_14015</name>
</gene>
<proteinExistence type="predicted"/>
<keyword evidence="3" id="KW-0574">Periplasm</keyword>
<feature type="domain" description="Heparinase II/III-like C-terminal" evidence="5">
    <location>
        <begin position="306"/>
        <end position="547"/>
    </location>
</feature>
<dbReference type="Proteomes" id="UP001597295">
    <property type="component" value="Unassembled WGS sequence"/>
</dbReference>
<reference evidence="7" key="1">
    <citation type="journal article" date="2019" name="Int. J. Syst. Evol. Microbiol.">
        <title>The Global Catalogue of Microorganisms (GCM) 10K type strain sequencing project: providing services to taxonomists for standard genome sequencing and annotation.</title>
        <authorList>
            <consortium name="The Broad Institute Genomics Platform"/>
            <consortium name="The Broad Institute Genome Sequencing Center for Infectious Disease"/>
            <person name="Wu L."/>
            <person name="Ma J."/>
        </authorList>
    </citation>
    <scope>NUCLEOTIDE SEQUENCE [LARGE SCALE GENOMIC DNA]</scope>
    <source>
        <strain evidence="7">CGMCC 1.19062</strain>
    </source>
</reference>
<keyword evidence="4" id="KW-0456">Lyase</keyword>
<keyword evidence="7" id="KW-1185">Reference proteome</keyword>
<evidence type="ECO:0000256" key="3">
    <source>
        <dbReference type="ARBA" id="ARBA00022764"/>
    </source>
</evidence>
<dbReference type="Gene3D" id="1.50.10.100">
    <property type="entry name" value="Chondroitin AC/alginate lyase"/>
    <property type="match status" value="1"/>
</dbReference>
<dbReference type="InterPro" id="IPR012480">
    <property type="entry name" value="Hepar_II_III_C"/>
</dbReference>
<name>A0ABW5DS85_9PROT</name>
<evidence type="ECO:0000256" key="2">
    <source>
        <dbReference type="ARBA" id="ARBA00022729"/>
    </source>
</evidence>
<dbReference type="EMBL" id="JBHUIP010000012">
    <property type="protein sequence ID" value="MFD2264013.1"/>
    <property type="molecule type" value="Genomic_DNA"/>
</dbReference>
<dbReference type="Gene3D" id="2.70.98.70">
    <property type="match status" value="1"/>
</dbReference>
<protein>
    <submittedName>
        <fullName evidence="6">Heparinase II/III family protein</fullName>
    </submittedName>
</protein>
<evidence type="ECO:0000256" key="1">
    <source>
        <dbReference type="ARBA" id="ARBA00004418"/>
    </source>
</evidence>
<evidence type="ECO:0000313" key="7">
    <source>
        <dbReference type="Proteomes" id="UP001597295"/>
    </source>
</evidence>
<keyword evidence="2" id="KW-0732">Signal</keyword>
<dbReference type="RefSeq" id="WP_379877055.1">
    <property type="nucleotide sequence ID" value="NZ_JBHUIP010000012.1"/>
</dbReference>
<organism evidence="6 7">
    <name type="scientific">Lacibacterium aquatile</name>
    <dbReference type="NCBI Taxonomy" id="1168082"/>
    <lineage>
        <taxon>Bacteria</taxon>
        <taxon>Pseudomonadati</taxon>
        <taxon>Pseudomonadota</taxon>
        <taxon>Alphaproteobacteria</taxon>
        <taxon>Rhodospirillales</taxon>
        <taxon>Rhodospirillaceae</taxon>
    </lineage>
</organism>
<comment type="caution">
    <text evidence="6">The sequence shown here is derived from an EMBL/GenBank/DDBJ whole genome shotgun (WGS) entry which is preliminary data.</text>
</comment>
<accession>A0ABW5DS85</accession>
<evidence type="ECO:0000313" key="6">
    <source>
        <dbReference type="EMBL" id="MFD2264013.1"/>
    </source>
</evidence>
<comment type="subcellular location">
    <subcellularLocation>
        <location evidence="1">Periplasm</location>
    </subcellularLocation>
</comment>
<dbReference type="InterPro" id="IPR008929">
    <property type="entry name" value="Chondroitin_lyas"/>
</dbReference>
<dbReference type="Pfam" id="PF07940">
    <property type="entry name" value="Hepar_II_III_C"/>
    <property type="match status" value="1"/>
</dbReference>
<dbReference type="PANTHER" id="PTHR39210">
    <property type="entry name" value="HEPARIN-SULFATE LYASE"/>
    <property type="match status" value="1"/>
</dbReference>